<organism evidence="1 2">
    <name type="scientific">Pelagicoccus mobilis</name>
    <dbReference type="NCBI Taxonomy" id="415221"/>
    <lineage>
        <taxon>Bacteria</taxon>
        <taxon>Pseudomonadati</taxon>
        <taxon>Verrucomicrobiota</taxon>
        <taxon>Opitutia</taxon>
        <taxon>Puniceicoccales</taxon>
        <taxon>Pelagicoccaceae</taxon>
        <taxon>Pelagicoccus</taxon>
    </lineage>
</organism>
<evidence type="ECO:0000313" key="2">
    <source>
        <dbReference type="Proteomes" id="UP000617628"/>
    </source>
</evidence>
<name>A0A934S362_9BACT</name>
<accession>A0A934S362</accession>
<gene>
    <name evidence="1" type="ORF">JIN87_18935</name>
</gene>
<dbReference type="EMBL" id="JAENIL010000038">
    <property type="protein sequence ID" value="MBK1878967.1"/>
    <property type="molecule type" value="Genomic_DNA"/>
</dbReference>
<proteinExistence type="predicted"/>
<evidence type="ECO:0008006" key="3">
    <source>
        <dbReference type="Google" id="ProtNLM"/>
    </source>
</evidence>
<dbReference type="RefSeq" id="WP_200357181.1">
    <property type="nucleotide sequence ID" value="NZ_JAENIL010000038.1"/>
</dbReference>
<evidence type="ECO:0000313" key="1">
    <source>
        <dbReference type="EMBL" id="MBK1878967.1"/>
    </source>
</evidence>
<keyword evidence="2" id="KW-1185">Reference proteome</keyword>
<dbReference type="AlphaFoldDB" id="A0A934S362"/>
<dbReference type="Proteomes" id="UP000617628">
    <property type="component" value="Unassembled WGS sequence"/>
</dbReference>
<sequence length="89" mass="10278">MIRTLIFDLDDYLAPASTVGEKLYEPAFEAMREKNQGALSQSTLEQAFDDIGHHPLDWVAERYGFPEEVRDADSFVQSRIELPRIIRNH</sequence>
<comment type="caution">
    <text evidence="1">The sequence shown here is derived from an EMBL/GenBank/DDBJ whole genome shotgun (WGS) entry which is preliminary data.</text>
</comment>
<reference evidence="1" key="1">
    <citation type="submission" date="2021-01" db="EMBL/GenBank/DDBJ databases">
        <title>Modified the classification status of verrucomicrobia.</title>
        <authorList>
            <person name="Feng X."/>
        </authorList>
    </citation>
    <scope>NUCLEOTIDE SEQUENCE</scope>
    <source>
        <strain evidence="1">KCTC 13126</strain>
    </source>
</reference>
<protein>
    <recommendedName>
        <fullName evidence="3">Haloacid dehalogenase</fullName>
    </recommendedName>
</protein>